<dbReference type="InterPro" id="IPR009061">
    <property type="entry name" value="DNA-bd_dom_put_sf"/>
</dbReference>
<gene>
    <name evidence="1" type="ORF">KBB96_10345</name>
</gene>
<dbReference type="AlphaFoldDB" id="A0A975IXX0"/>
<keyword evidence="2" id="KW-1185">Reference proteome</keyword>
<dbReference type="KEGG" id="lamb:KBB96_10345"/>
<dbReference type="RefSeq" id="WP_211629293.1">
    <property type="nucleotide sequence ID" value="NZ_CP073100.1"/>
</dbReference>
<protein>
    <submittedName>
        <fullName evidence="1">Helix-turn-helix domain-containing protein</fullName>
    </submittedName>
</protein>
<name>A0A975IXX0_9BACT</name>
<dbReference type="SUPFAM" id="SSF46955">
    <property type="entry name" value="Putative DNA-binding domain"/>
    <property type="match status" value="1"/>
</dbReference>
<reference evidence="1" key="1">
    <citation type="submission" date="2021-04" db="EMBL/GenBank/DDBJ databases">
        <title>Luteolibacter sp. 32A isolated from the skin of an Anderson's salamander (Ambystoma andersonii).</title>
        <authorList>
            <person name="Spergser J."/>
            <person name="Busse H.-J."/>
        </authorList>
    </citation>
    <scope>NUCLEOTIDE SEQUENCE</scope>
    <source>
        <strain evidence="1">32A</strain>
    </source>
</reference>
<evidence type="ECO:0000313" key="1">
    <source>
        <dbReference type="EMBL" id="QUE49273.1"/>
    </source>
</evidence>
<dbReference type="Proteomes" id="UP000676169">
    <property type="component" value="Chromosome"/>
</dbReference>
<accession>A0A975IXX0</accession>
<organism evidence="1 2">
    <name type="scientific">Luteolibacter ambystomatis</name>
    <dbReference type="NCBI Taxonomy" id="2824561"/>
    <lineage>
        <taxon>Bacteria</taxon>
        <taxon>Pseudomonadati</taxon>
        <taxon>Verrucomicrobiota</taxon>
        <taxon>Verrucomicrobiia</taxon>
        <taxon>Verrucomicrobiales</taxon>
        <taxon>Verrucomicrobiaceae</taxon>
        <taxon>Luteolibacter</taxon>
    </lineage>
</organism>
<sequence>MKSSRPTPAALQTATEIAVHFNVDPRTIHYWAANGSIPVAFRKDKIIRFRLEDVLAANQATPVQMTRTLAPQPGEVRSVELSILALSLLLGPEFPRIPTVDLDNITLGEVDEIQRLCSLYETDLNALASFEERAHYAEGVIEGARAAV</sequence>
<proteinExistence type="predicted"/>
<dbReference type="EMBL" id="CP073100">
    <property type="protein sequence ID" value="QUE49273.1"/>
    <property type="molecule type" value="Genomic_DNA"/>
</dbReference>
<evidence type="ECO:0000313" key="2">
    <source>
        <dbReference type="Proteomes" id="UP000676169"/>
    </source>
</evidence>